<accession>F3QY91</accession>
<organism evidence="1 2">
    <name type="scientific">Paraprevotella xylaniphila YIT 11841</name>
    <dbReference type="NCBI Taxonomy" id="762982"/>
    <lineage>
        <taxon>Bacteria</taxon>
        <taxon>Pseudomonadati</taxon>
        <taxon>Bacteroidota</taxon>
        <taxon>Bacteroidia</taxon>
        <taxon>Bacteroidales</taxon>
        <taxon>Prevotellaceae</taxon>
        <taxon>Paraprevotella</taxon>
    </lineage>
</organism>
<evidence type="ECO:0000313" key="2">
    <source>
        <dbReference type="Proteomes" id="UP000005546"/>
    </source>
</evidence>
<dbReference type="HOGENOM" id="CLU_3293818_0_0_10"/>
<dbReference type="AlphaFoldDB" id="F3QY91"/>
<protein>
    <submittedName>
        <fullName evidence="1">Uncharacterized protein</fullName>
    </submittedName>
</protein>
<proteinExistence type="predicted"/>
<evidence type="ECO:0000313" key="1">
    <source>
        <dbReference type="EMBL" id="EGG50438.1"/>
    </source>
</evidence>
<dbReference type="Proteomes" id="UP000005546">
    <property type="component" value="Unassembled WGS sequence"/>
</dbReference>
<comment type="caution">
    <text evidence="1">The sequence shown here is derived from an EMBL/GenBank/DDBJ whole genome shotgun (WGS) entry which is preliminary data.</text>
</comment>
<dbReference type="EMBL" id="AFBR01000093">
    <property type="protein sequence ID" value="EGG50438.1"/>
    <property type="molecule type" value="Genomic_DNA"/>
</dbReference>
<keyword evidence="2" id="KW-1185">Reference proteome</keyword>
<reference evidence="1 2" key="1">
    <citation type="submission" date="2011-02" db="EMBL/GenBank/DDBJ databases">
        <authorList>
            <person name="Weinstock G."/>
            <person name="Sodergren E."/>
            <person name="Clifton S."/>
            <person name="Fulton L."/>
            <person name="Fulton B."/>
            <person name="Courtney L."/>
            <person name="Fronick C."/>
            <person name="Harrison M."/>
            <person name="Strong C."/>
            <person name="Farmer C."/>
            <person name="Delahaunty K."/>
            <person name="Markovic C."/>
            <person name="Hall O."/>
            <person name="Minx P."/>
            <person name="Tomlinson C."/>
            <person name="Mitreva M."/>
            <person name="Hou S."/>
            <person name="Chen J."/>
            <person name="Wollam A."/>
            <person name="Pepin K.H."/>
            <person name="Johnson M."/>
            <person name="Bhonagiri V."/>
            <person name="Zhang X."/>
            <person name="Suruliraj S."/>
            <person name="Warren W."/>
            <person name="Chinwalla A."/>
            <person name="Mardis E.R."/>
            <person name="Wilson R.K."/>
        </authorList>
    </citation>
    <scope>NUCLEOTIDE SEQUENCE [LARGE SCALE GENOMIC DNA]</scope>
    <source>
        <strain evidence="1 2">YIT 11841</strain>
    </source>
</reference>
<gene>
    <name evidence="1" type="ORF">HMPREF9442_03184</name>
</gene>
<name>F3QY91_9BACT</name>
<sequence>MLSFGLKDEAIFLKTLGRGGYRGHVKVWGGIGFYGVAMFF</sequence>